<evidence type="ECO:0000313" key="3">
    <source>
        <dbReference type="EMBL" id="MPA37759.1"/>
    </source>
</evidence>
<proteinExistence type="predicted"/>
<evidence type="ECO:0000256" key="1">
    <source>
        <dbReference type="SAM" id="MobiDB-lite"/>
    </source>
</evidence>
<feature type="transmembrane region" description="Helical" evidence="2">
    <location>
        <begin position="36"/>
        <end position="56"/>
    </location>
</feature>
<reference evidence="3" key="1">
    <citation type="submission" date="2019-08" db="EMBL/GenBank/DDBJ databases">
        <title>Reference gene set and small RNA set construction with multiple tissues from Davidia involucrata Baill.</title>
        <authorList>
            <person name="Yang H."/>
            <person name="Zhou C."/>
            <person name="Li G."/>
            <person name="Wang J."/>
            <person name="Gao P."/>
            <person name="Wang M."/>
            <person name="Wang R."/>
            <person name="Zhao Y."/>
        </authorList>
    </citation>
    <scope>NUCLEOTIDE SEQUENCE</scope>
    <source>
        <tissue evidence="3">Mixed with DoveR01_LX</tissue>
    </source>
</reference>
<dbReference type="AlphaFoldDB" id="A0A5B6Z174"/>
<keyword evidence="2" id="KW-0472">Membrane</keyword>
<evidence type="ECO:0000256" key="2">
    <source>
        <dbReference type="SAM" id="Phobius"/>
    </source>
</evidence>
<feature type="region of interest" description="Disordered" evidence="1">
    <location>
        <begin position="221"/>
        <end position="250"/>
    </location>
</feature>
<sequence length="293" mass="33364">MGTQNLFMPKSHFDFVDKGFLSEFLYKTMFRFVNSIWVFICNFLFHLFGFIVKYIFRSQKNDLDYSVVHSQQNDQFASSSSTNSEPDGFGEKENREFSFRFQLAETESSVFLETNKYQFISGKDFSGFIEKPETMSFTVQELFLGSNDDSIVNNQNQDTAVSVDKDFQQLQVGSNDAPIGNDQSKNTKFSAENDFQELNLKAENVDQEKAEDSVESLCKEEISEKQEQISSNEHEAGLKSDSLGKPNFSDEVELRSGNHFMAFDSKPESNSSIDGFSIGNNKINSISTEFFTD</sequence>
<dbReference type="PANTHER" id="PTHR46741">
    <property type="entry name" value="OS09G0413600 PROTEIN"/>
    <property type="match status" value="1"/>
</dbReference>
<gene>
    <name evidence="3" type="ORF">Din_007200</name>
</gene>
<evidence type="ECO:0008006" key="4">
    <source>
        <dbReference type="Google" id="ProtNLM"/>
    </source>
</evidence>
<organism evidence="3">
    <name type="scientific">Davidia involucrata</name>
    <name type="common">Dove tree</name>
    <dbReference type="NCBI Taxonomy" id="16924"/>
    <lineage>
        <taxon>Eukaryota</taxon>
        <taxon>Viridiplantae</taxon>
        <taxon>Streptophyta</taxon>
        <taxon>Embryophyta</taxon>
        <taxon>Tracheophyta</taxon>
        <taxon>Spermatophyta</taxon>
        <taxon>Magnoliopsida</taxon>
        <taxon>eudicotyledons</taxon>
        <taxon>Gunneridae</taxon>
        <taxon>Pentapetalae</taxon>
        <taxon>asterids</taxon>
        <taxon>Cornales</taxon>
        <taxon>Nyssaceae</taxon>
        <taxon>Davidia</taxon>
    </lineage>
</organism>
<keyword evidence="2" id="KW-0812">Transmembrane</keyword>
<protein>
    <recommendedName>
        <fullName evidence="4">Transmembrane protein</fullName>
    </recommendedName>
</protein>
<dbReference type="PANTHER" id="PTHR46741:SF4">
    <property type="entry name" value="FINGER FYVE DOMAIN PROTEIN, PUTATIVE (DUF1666)-RELATED"/>
    <property type="match status" value="1"/>
</dbReference>
<accession>A0A5B6Z174</accession>
<keyword evidence="2" id="KW-1133">Transmembrane helix</keyword>
<dbReference type="EMBL" id="GHES01007200">
    <property type="protein sequence ID" value="MPA37759.1"/>
    <property type="molecule type" value="Transcribed_RNA"/>
</dbReference>
<name>A0A5B6Z174_DAVIN</name>
<feature type="compositionally biased region" description="Basic and acidic residues" evidence="1">
    <location>
        <begin position="221"/>
        <end position="238"/>
    </location>
</feature>